<accession>A0AA38LLZ9</accession>
<dbReference type="Proteomes" id="UP000824469">
    <property type="component" value="Unassembled WGS sequence"/>
</dbReference>
<dbReference type="InterPro" id="IPR036427">
    <property type="entry name" value="Bromodomain-like_sf"/>
</dbReference>
<dbReference type="Pfam" id="PF00439">
    <property type="entry name" value="Bromodomain"/>
    <property type="match status" value="1"/>
</dbReference>
<keyword evidence="6" id="KW-1185">Reference proteome</keyword>
<dbReference type="EMBL" id="JAHRHJ020000001">
    <property type="protein sequence ID" value="KAH9329913.1"/>
    <property type="molecule type" value="Genomic_DNA"/>
</dbReference>
<dbReference type="CDD" id="cd04369">
    <property type="entry name" value="Bromodomain"/>
    <property type="match status" value="1"/>
</dbReference>
<evidence type="ECO:0000256" key="2">
    <source>
        <dbReference type="PROSITE-ProRule" id="PRU00035"/>
    </source>
</evidence>
<feature type="region of interest" description="Disordered" evidence="3">
    <location>
        <begin position="386"/>
        <end position="417"/>
    </location>
</feature>
<keyword evidence="1 2" id="KW-0103">Bromodomain</keyword>
<sequence length="449" mass="49891">MGKDERRRRAVDEAAVSASEQTEDGEEDERFRHKLKLVLKLPRPHPLPSSSFQPTTNSSSSSPSPSPSPSSSPSPSGDLSDTSSSPPNQRDEVEAKGDVTVVHSRKLLHSSSSSSSSSEEEEVTDIEEKPPKKRKLNAVATVTIANGSRTPSDAHPSNKTEKKNQYLDVTNLVPDSVSRTPVPEKKMVHFILEKLQKKDSYGVFSEPVDPEELPDYHKVIQHPMDFGTIRKKLAKGDYTCLEELEKDVFLICTNAMHYNASITIYYKQARAIQELAKKKFASIRLDPERIEAELRLASKTKPGYSSKKTRKPGLGRLQFEPASSDFSSGATLATVRDYSNWSNASLQDSTRIRRAATDERPANGPGYSGISGWTLKAYGSADAFGPSTDTKAEKSEELQGSMYKASRNGRRSLQLEENRRATYKPYYQVENQNDAIFAMLNRESKQLVP</sequence>
<dbReference type="SUPFAM" id="SSF47370">
    <property type="entry name" value="Bromodomain"/>
    <property type="match status" value="1"/>
</dbReference>
<feature type="compositionally biased region" description="Basic and acidic residues" evidence="3">
    <location>
        <begin position="1"/>
        <end position="12"/>
    </location>
</feature>
<proteinExistence type="predicted"/>
<evidence type="ECO:0000313" key="5">
    <source>
        <dbReference type="EMBL" id="KAH9329913.1"/>
    </source>
</evidence>
<feature type="region of interest" description="Disordered" evidence="3">
    <location>
        <begin position="1"/>
        <end position="163"/>
    </location>
</feature>
<dbReference type="PANTHER" id="PTHR22881:SF27">
    <property type="entry name" value="BROMODOMAIN CONTAINING 7_9"/>
    <property type="match status" value="1"/>
</dbReference>
<dbReference type="PRINTS" id="PR00503">
    <property type="entry name" value="BROMODOMAIN"/>
</dbReference>
<protein>
    <recommendedName>
        <fullName evidence="4">Bromo domain-containing protein</fullName>
    </recommendedName>
</protein>
<feature type="compositionally biased region" description="Low complexity" evidence="3">
    <location>
        <begin position="48"/>
        <end position="63"/>
    </location>
</feature>
<gene>
    <name evidence="5" type="ORF">KI387_002021</name>
</gene>
<evidence type="ECO:0000256" key="1">
    <source>
        <dbReference type="ARBA" id="ARBA00023117"/>
    </source>
</evidence>
<dbReference type="Gene3D" id="1.20.920.10">
    <property type="entry name" value="Bromodomain-like"/>
    <property type="match status" value="1"/>
</dbReference>
<dbReference type="InterPro" id="IPR051831">
    <property type="entry name" value="Bromodomain_contain_prot"/>
</dbReference>
<feature type="non-terminal residue" evidence="5">
    <location>
        <position position="449"/>
    </location>
</feature>
<dbReference type="PROSITE" id="PS00633">
    <property type="entry name" value="BROMODOMAIN_1"/>
    <property type="match status" value="1"/>
</dbReference>
<evidence type="ECO:0000256" key="3">
    <source>
        <dbReference type="SAM" id="MobiDB-lite"/>
    </source>
</evidence>
<dbReference type="PANTHER" id="PTHR22881">
    <property type="entry name" value="BROMODOMAIN CONTAINING PROTEIN"/>
    <property type="match status" value="1"/>
</dbReference>
<evidence type="ECO:0000259" key="4">
    <source>
        <dbReference type="PROSITE" id="PS50014"/>
    </source>
</evidence>
<organism evidence="5 6">
    <name type="scientific">Taxus chinensis</name>
    <name type="common">Chinese yew</name>
    <name type="synonym">Taxus wallichiana var. chinensis</name>
    <dbReference type="NCBI Taxonomy" id="29808"/>
    <lineage>
        <taxon>Eukaryota</taxon>
        <taxon>Viridiplantae</taxon>
        <taxon>Streptophyta</taxon>
        <taxon>Embryophyta</taxon>
        <taxon>Tracheophyta</taxon>
        <taxon>Spermatophyta</taxon>
        <taxon>Pinopsida</taxon>
        <taxon>Pinidae</taxon>
        <taxon>Conifers II</taxon>
        <taxon>Cupressales</taxon>
        <taxon>Taxaceae</taxon>
        <taxon>Taxus</taxon>
    </lineage>
</organism>
<dbReference type="InterPro" id="IPR018359">
    <property type="entry name" value="Bromodomain_CS"/>
</dbReference>
<feature type="domain" description="Bromo" evidence="4">
    <location>
        <begin position="196"/>
        <end position="266"/>
    </location>
</feature>
<evidence type="ECO:0000313" key="6">
    <source>
        <dbReference type="Proteomes" id="UP000824469"/>
    </source>
</evidence>
<feature type="compositionally biased region" description="Polar residues" evidence="3">
    <location>
        <begin position="143"/>
        <end position="155"/>
    </location>
</feature>
<dbReference type="SMART" id="SM00297">
    <property type="entry name" value="BROMO"/>
    <property type="match status" value="1"/>
</dbReference>
<dbReference type="InterPro" id="IPR001487">
    <property type="entry name" value="Bromodomain"/>
</dbReference>
<dbReference type="PROSITE" id="PS50014">
    <property type="entry name" value="BROMODOMAIN_2"/>
    <property type="match status" value="1"/>
</dbReference>
<feature type="compositionally biased region" description="Low complexity" evidence="3">
    <location>
        <begin position="73"/>
        <end position="87"/>
    </location>
</feature>
<comment type="caution">
    <text evidence="5">The sequence shown here is derived from an EMBL/GenBank/DDBJ whole genome shotgun (WGS) entry which is preliminary data.</text>
</comment>
<dbReference type="AlphaFoldDB" id="A0AA38LLZ9"/>
<reference evidence="5 6" key="1">
    <citation type="journal article" date="2021" name="Nat. Plants">
        <title>The Taxus genome provides insights into paclitaxel biosynthesis.</title>
        <authorList>
            <person name="Xiong X."/>
            <person name="Gou J."/>
            <person name="Liao Q."/>
            <person name="Li Y."/>
            <person name="Zhou Q."/>
            <person name="Bi G."/>
            <person name="Li C."/>
            <person name="Du R."/>
            <person name="Wang X."/>
            <person name="Sun T."/>
            <person name="Guo L."/>
            <person name="Liang H."/>
            <person name="Lu P."/>
            <person name="Wu Y."/>
            <person name="Zhang Z."/>
            <person name="Ro D.K."/>
            <person name="Shang Y."/>
            <person name="Huang S."/>
            <person name="Yan J."/>
        </authorList>
    </citation>
    <scope>NUCLEOTIDE SEQUENCE [LARGE SCALE GENOMIC DNA]</scope>
    <source>
        <strain evidence="5">Ta-2019</strain>
    </source>
</reference>
<name>A0AA38LLZ9_TAXCH</name>